<dbReference type="InterPro" id="IPR051279">
    <property type="entry name" value="PP1-Reg/Actin-Interact_Protein"/>
</dbReference>
<reference evidence="5" key="2">
    <citation type="submission" date="2023-03" db="EMBL/GenBank/DDBJ databases">
        <authorList>
            <person name="Inwood S.N."/>
            <person name="Skelly J.G."/>
            <person name="Guhlin J."/>
            <person name="Harrop T.W.R."/>
            <person name="Goldson S.G."/>
            <person name="Dearden P.K."/>
        </authorList>
    </citation>
    <scope>NUCLEOTIDE SEQUENCE</scope>
    <source>
        <strain evidence="5">Irish</strain>
        <tissue evidence="5">Whole body</tissue>
    </source>
</reference>
<protein>
    <recommendedName>
        <fullName evidence="7">Protein phosphatase 1 regulatory subunit 37</fullName>
    </recommendedName>
</protein>
<name>A0AA39C912_9HYME</name>
<proteinExistence type="inferred from homology"/>
<evidence type="ECO:0000313" key="5">
    <source>
        <dbReference type="EMBL" id="KAK0160151.1"/>
    </source>
</evidence>
<feature type="region of interest" description="Disordered" evidence="4">
    <location>
        <begin position="516"/>
        <end position="542"/>
    </location>
</feature>
<comment type="similarity">
    <text evidence="3">Belongs to the PPP1R37 family.</text>
</comment>
<dbReference type="SUPFAM" id="SSF52047">
    <property type="entry name" value="RNI-like"/>
    <property type="match status" value="1"/>
</dbReference>
<dbReference type="PANTHER" id="PTHR24112:SF9">
    <property type="entry name" value="PROTEIN PHOSPHATASE 1 REGULATORY SUBUNIT 37"/>
    <property type="match status" value="1"/>
</dbReference>
<evidence type="ECO:0000256" key="4">
    <source>
        <dbReference type="SAM" id="MobiDB-lite"/>
    </source>
</evidence>
<evidence type="ECO:0000256" key="2">
    <source>
        <dbReference type="ARBA" id="ARBA00022737"/>
    </source>
</evidence>
<sequence>MNEGVSVIPRGCDQVLLVQKSSSTSTSTIGGEIASETALSGAESETEENEKVSDVRIEDKMDNCSNEIKDPLMVNEENLLTMTTRDDEEIIVKKKTTRSVNFPSNDNELVTGYLEPADPWEYGHNVKVDDLIQSYKISCQYHRSEPLKNVIAQLEKINTTHARVLELSLKNELLDKDHSEPLEEIFKRVRFHKIDLEAASLDDESAETLFDMFEYYESAQHINISKNCNIGARGWQSCARMLKKTHCLEQFDAKDIVLTQQHMNILKRPLQLTTHLQILKLENCNLTGRAFVVLMSAMKLNAGVKELYLANNHLNEADGAQLGSLLRVNRNLQLLDVSNNNLEDLGAQEILAGLIVQANTPLAGKGLSILIMWNNHLTKELSGNFSELMAQSKNLETLNIGKNAMSDEFLEICKDSLKSNKYLLQLGLQSTGLILKSVMALAEIIEFNATLQRIDLRDNNIQLTPLTFLSLALKKNETITQIDLDDTPGNSKSQPLIEQYGTLVGEIRGYCLRNSEPQSIDSSTEDTTSSPQQRSRLSSCSSRKISLTCQTLPRSPPTMATTASGIMANEVYGRTTIISETKRTSGGRLRSPAPSPIPSPVASPIPSPSRNRFVVSRVSEQTLNNSNNSSASSSPITTPSSLSASPTCFFPSTNGVITNSRFRVTIVEPTTLSTITTTTTTTTTTTSSISVSLPVNNIVTTSSNSNVTVGFNCITRNSNISFDNKSISTDNYCELNKSGITNKNNDNKKLNNIETTSSCDKILLDKSQNYTSSLDKLLGLFQHPGNLFTGNFIDNKTKNENPLHSSMSSLMELGDKFHQYLRDGRSDKNDSKNNDKQLRLTSSASQLYNSTDNDDNHSELHSKSLIEINIDKSIHNNSDNNLSTNCLNRNSSVPELLNHDNNLSLIDKSFDDNIMNKSINNHVNELCDNSSTNCSINSSYSNDNSHCNINDKHNLTNVNNVNSELFNYENDDKLIISDSSADINCHNNDDNNDKTNLKLIITDNNCKNDDNEENDDQINCETTFDDDINDILTSILDKIPLNETIDCLNNHEQLSQYNNHDEIINNENKDCLIDNNVNMINGDIANCNNEQTQSIDNDIIRKINDDIVRISDEQFNEIIAIDKLELSIDTNNDKQTDTIIDEPKNSYSWINNKSSALTILSDDLSLNSIDNNDLTTTISTRETEGKLEINSANENIIGNVDESRIVVNSTKNDKYKDKLLDNNYLDSGETFEDNIIHDFGDITLHDRPVSSDASLIFEHNSETSSNIDTLSENPSSSRDSIQKSIDSDNDDLLFKDKCIMENKLTINIPIINDNEYLSRDLSTIDELMIRQSNDENKLPMDTIEIDEDNTNTSNDIVNTSGLK</sequence>
<dbReference type="PROSITE" id="PS51450">
    <property type="entry name" value="LRR"/>
    <property type="match status" value="1"/>
</dbReference>
<feature type="region of interest" description="Disordered" evidence="4">
    <location>
        <begin position="1263"/>
        <end position="1284"/>
    </location>
</feature>
<comment type="caution">
    <text evidence="5">The sequence shown here is derived from an EMBL/GenBank/DDBJ whole genome shotgun (WGS) entry which is preliminary data.</text>
</comment>
<evidence type="ECO:0000256" key="3">
    <source>
        <dbReference type="ARBA" id="ARBA00038315"/>
    </source>
</evidence>
<dbReference type="Gene3D" id="3.80.10.10">
    <property type="entry name" value="Ribonuclease Inhibitor"/>
    <property type="match status" value="1"/>
</dbReference>
<evidence type="ECO:0000256" key="1">
    <source>
        <dbReference type="ARBA" id="ARBA00022614"/>
    </source>
</evidence>
<feature type="compositionally biased region" description="Pro residues" evidence="4">
    <location>
        <begin position="593"/>
        <end position="607"/>
    </location>
</feature>
<feature type="compositionally biased region" description="Low complexity" evidence="4">
    <location>
        <begin position="519"/>
        <end position="542"/>
    </location>
</feature>
<evidence type="ECO:0000313" key="6">
    <source>
        <dbReference type="Proteomes" id="UP001168990"/>
    </source>
</evidence>
<gene>
    <name evidence="5" type="ORF">PV328_007586</name>
</gene>
<dbReference type="PANTHER" id="PTHR24112">
    <property type="entry name" value="LEUCINE-RICH REPEAT, ISOFORM F-RELATED"/>
    <property type="match status" value="1"/>
</dbReference>
<accession>A0AA39C912</accession>
<keyword evidence="6" id="KW-1185">Reference proteome</keyword>
<reference evidence="5" key="1">
    <citation type="journal article" date="2023" name="bioRxiv">
        <title>Scaffold-level genome assemblies of two parasitoid biocontrol wasps reveal the parthenogenesis mechanism and an associated novel virus.</title>
        <authorList>
            <person name="Inwood S."/>
            <person name="Skelly J."/>
            <person name="Guhlin J."/>
            <person name="Harrop T."/>
            <person name="Goldson S."/>
            <person name="Dearden P."/>
        </authorList>
    </citation>
    <scope>NUCLEOTIDE SEQUENCE</scope>
    <source>
        <strain evidence="5">Irish</strain>
        <tissue evidence="5">Whole body</tissue>
    </source>
</reference>
<keyword evidence="1" id="KW-0433">Leucine-rich repeat</keyword>
<dbReference type="Proteomes" id="UP001168990">
    <property type="component" value="Unassembled WGS sequence"/>
</dbReference>
<evidence type="ECO:0008006" key="7">
    <source>
        <dbReference type="Google" id="ProtNLM"/>
    </source>
</evidence>
<dbReference type="InterPro" id="IPR001611">
    <property type="entry name" value="Leu-rich_rpt"/>
</dbReference>
<feature type="region of interest" description="Disordered" evidence="4">
    <location>
        <begin position="580"/>
        <end position="610"/>
    </location>
</feature>
<dbReference type="SMART" id="SM00368">
    <property type="entry name" value="LRR_RI"/>
    <property type="match status" value="6"/>
</dbReference>
<dbReference type="InterPro" id="IPR032675">
    <property type="entry name" value="LRR_dom_sf"/>
</dbReference>
<dbReference type="EMBL" id="JAQQBS010001423">
    <property type="protein sequence ID" value="KAK0160151.1"/>
    <property type="molecule type" value="Genomic_DNA"/>
</dbReference>
<keyword evidence="2" id="KW-0677">Repeat</keyword>
<organism evidence="5 6">
    <name type="scientific">Microctonus aethiopoides</name>
    <dbReference type="NCBI Taxonomy" id="144406"/>
    <lineage>
        <taxon>Eukaryota</taxon>
        <taxon>Metazoa</taxon>
        <taxon>Ecdysozoa</taxon>
        <taxon>Arthropoda</taxon>
        <taxon>Hexapoda</taxon>
        <taxon>Insecta</taxon>
        <taxon>Pterygota</taxon>
        <taxon>Neoptera</taxon>
        <taxon>Endopterygota</taxon>
        <taxon>Hymenoptera</taxon>
        <taxon>Apocrita</taxon>
        <taxon>Ichneumonoidea</taxon>
        <taxon>Braconidae</taxon>
        <taxon>Euphorinae</taxon>
        <taxon>Microctonus</taxon>
    </lineage>
</organism>